<sequence length="160" mass="17535">MTCISFGNGQPWNYDGNNLVRTPLRALQRLSGISVTRKSSISVTCCEMSLDRILNAAELRPEQFHLPSSQPFVIQFYSSSMYSSFVVVTSRMRPFCASSDIAVGKGNGYEGTTPLHALLFCGDIGALVRYGQGSPLGSPVDGRLEPEERESYNRGSKSQK</sequence>
<feature type="region of interest" description="Disordered" evidence="1">
    <location>
        <begin position="135"/>
        <end position="160"/>
    </location>
</feature>
<evidence type="ECO:0000256" key="1">
    <source>
        <dbReference type="SAM" id="MobiDB-lite"/>
    </source>
</evidence>
<protein>
    <submittedName>
        <fullName evidence="2">Uncharacterized protein</fullName>
    </submittedName>
</protein>
<proteinExistence type="predicted"/>
<comment type="caution">
    <text evidence="2">The sequence shown here is derived from an EMBL/GenBank/DDBJ whole genome shotgun (WGS) entry which is preliminary data.</text>
</comment>
<evidence type="ECO:0000313" key="3">
    <source>
        <dbReference type="Proteomes" id="UP001176941"/>
    </source>
</evidence>
<accession>A0ABN8XII2</accession>
<gene>
    <name evidence="2" type="ORF">MRATA1EN1_LOCUS30816</name>
</gene>
<name>A0ABN8XII2_RANTA</name>
<evidence type="ECO:0000313" key="2">
    <source>
        <dbReference type="EMBL" id="CAI9149198.1"/>
    </source>
</evidence>
<dbReference type="EMBL" id="CATKSN020000176">
    <property type="protein sequence ID" value="CAI9149198.1"/>
    <property type="molecule type" value="Genomic_DNA"/>
</dbReference>
<dbReference type="Proteomes" id="UP001176941">
    <property type="component" value="Unassembled WGS sequence"/>
</dbReference>
<organism evidence="2 3">
    <name type="scientific">Rangifer tarandus platyrhynchus</name>
    <name type="common">Svalbard reindeer</name>
    <dbReference type="NCBI Taxonomy" id="3082113"/>
    <lineage>
        <taxon>Eukaryota</taxon>
        <taxon>Metazoa</taxon>
        <taxon>Chordata</taxon>
        <taxon>Craniata</taxon>
        <taxon>Vertebrata</taxon>
        <taxon>Euteleostomi</taxon>
        <taxon>Mammalia</taxon>
        <taxon>Eutheria</taxon>
        <taxon>Laurasiatheria</taxon>
        <taxon>Artiodactyla</taxon>
        <taxon>Ruminantia</taxon>
        <taxon>Pecora</taxon>
        <taxon>Cervidae</taxon>
        <taxon>Odocoileinae</taxon>
        <taxon>Rangifer</taxon>
    </lineage>
</organism>
<keyword evidence="3" id="KW-1185">Reference proteome</keyword>
<feature type="compositionally biased region" description="Basic and acidic residues" evidence="1">
    <location>
        <begin position="142"/>
        <end position="152"/>
    </location>
</feature>
<reference evidence="2" key="1">
    <citation type="submission" date="2023-04" db="EMBL/GenBank/DDBJ databases">
        <authorList>
            <consortium name="ELIXIR-Norway"/>
        </authorList>
    </citation>
    <scope>NUCLEOTIDE SEQUENCE [LARGE SCALE GENOMIC DNA]</scope>
</reference>